<sequence>MFINSSKPCAIVISRVSRSIAYKQTRIVEDRTLIARDEERAMKKLVPSFVLKFNAERI</sequence>
<accession>A0A1M2VNF9</accession>
<dbReference type="EMBL" id="MNAD01000981">
    <property type="protein sequence ID" value="OJT09144.1"/>
    <property type="molecule type" value="Genomic_DNA"/>
</dbReference>
<comment type="caution">
    <text evidence="1">The sequence shown here is derived from an EMBL/GenBank/DDBJ whole genome shotgun (WGS) entry which is preliminary data.</text>
</comment>
<evidence type="ECO:0000313" key="2">
    <source>
        <dbReference type="Proteomes" id="UP000184267"/>
    </source>
</evidence>
<evidence type="ECO:0000313" key="1">
    <source>
        <dbReference type="EMBL" id="OJT09144.1"/>
    </source>
</evidence>
<protein>
    <submittedName>
        <fullName evidence="1">Uncharacterized protein</fullName>
    </submittedName>
</protein>
<gene>
    <name evidence="1" type="ORF">TRAPUB_14403</name>
</gene>
<proteinExistence type="predicted"/>
<dbReference type="AlphaFoldDB" id="A0A1M2VNF9"/>
<organism evidence="1 2">
    <name type="scientific">Trametes pubescens</name>
    <name type="common">White-rot fungus</name>
    <dbReference type="NCBI Taxonomy" id="154538"/>
    <lineage>
        <taxon>Eukaryota</taxon>
        <taxon>Fungi</taxon>
        <taxon>Dikarya</taxon>
        <taxon>Basidiomycota</taxon>
        <taxon>Agaricomycotina</taxon>
        <taxon>Agaricomycetes</taxon>
        <taxon>Polyporales</taxon>
        <taxon>Polyporaceae</taxon>
        <taxon>Trametes</taxon>
    </lineage>
</organism>
<reference evidence="1 2" key="1">
    <citation type="submission" date="2016-10" db="EMBL/GenBank/DDBJ databases">
        <title>Genome sequence of the basidiomycete white-rot fungus Trametes pubescens.</title>
        <authorList>
            <person name="Makela M.R."/>
            <person name="Granchi Z."/>
            <person name="Peng M."/>
            <person name="De Vries R.P."/>
            <person name="Grigoriev I."/>
            <person name="Riley R."/>
            <person name="Hilden K."/>
        </authorList>
    </citation>
    <scope>NUCLEOTIDE SEQUENCE [LARGE SCALE GENOMIC DNA]</scope>
    <source>
        <strain evidence="1 2">FBCC735</strain>
    </source>
</reference>
<name>A0A1M2VNF9_TRAPU</name>
<dbReference type="Proteomes" id="UP000184267">
    <property type="component" value="Unassembled WGS sequence"/>
</dbReference>
<keyword evidence="2" id="KW-1185">Reference proteome</keyword>